<dbReference type="GeneID" id="19198837"/>
<evidence type="ECO:0000256" key="8">
    <source>
        <dbReference type="RuleBase" id="RU003956"/>
    </source>
</evidence>
<organism evidence="9 10">
    <name type="scientific">Coniophora puteana (strain RWD-64-598)</name>
    <name type="common">Brown rot fungus</name>
    <dbReference type="NCBI Taxonomy" id="741705"/>
    <lineage>
        <taxon>Eukaryota</taxon>
        <taxon>Fungi</taxon>
        <taxon>Dikarya</taxon>
        <taxon>Basidiomycota</taxon>
        <taxon>Agaricomycotina</taxon>
        <taxon>Agaricomycetes</taxon>
        <taxon>Agaricomycetidae</taxon>
        <taxon>Boletales</taxon>
        <taxon>Coniophorineae</taxon>
        <taxon>Coniophoraceae</taxon>
        <taxon>Coniophora</taxon>
    </lineage>
</organism>
<proteinExistence type="inferred from homology"/>
<feature type="binding site" evidence="7">
    <location>
        <position position="104"/>
    </location>
    <ligand>
        <name>Zn(2+)</name>
        <dbReference type="ChEBI" id="CHEBI:29105"/>
    </ligand>
</feature>
<dbReference type="OrthoDB" id="10248475at2759"/>
<comment type="cofactor">
    <cofactor evidence="7">
        <name>Zn(2+)</name>
        <dbReference type="ChEBI" id="CHEBI:29105"/>
    </cofactor>
    <text evidence="7">Binds 1 zinc ion per subunit.</text>
</comment>
<evidence type="ECO:0000256" key="1">
    <source>
        <dbReference type="ARBA" id="ARBA00006217"/>
    </source>
</evidence>
<name>A0A5M3MDF9_CONPW</name>
<feature type="binding site" evidence="7">
    <location>
        <position position="47"/>
    </location>
    <ligand>
        <name>Zn(2+)</name>
        <dbReference type="ChEBI" id="CHEBI:29105"/>
    </ligand>
</feature>
<dbReference type="PANTHER" id="PTHR11002:SF76">
    <property type="entry name" value="CARBONIC ANHYDRASE"/>
    <property type="match status" value="1"/>
</dbReference>
<protein>
    <recommendedName>
        <fullName evidence="2 8">Carbonic anhydrase</fullName>
        <ecNumber evidence="2 8">4.2.1.1</ecNumber>
    </recommendedName>
    <alternativeName>
        <fullName evidence="8">Carbonate dehydratase</fullName>
    </alternativeName>
</protein>
<gene>
    <name evidence="9" type="ORF">CONPUDRAFT_110545</name>
</gene>
<accession>A0A5M3MDF9</accession>
<evidence type="ECO:0000256" key="6">
    <source>
        <dbReference type="ARBA" id="ARBA00048348"/>
    </source>
</evidence>
<dbReference type="PANTHER" id="PTHR11002">
    <property type="entry name" value="CARBONIC ANHYDRASE"/>
    <property type="match status" value="1"/>
</dbReference>
<feature type="binding site" evidence="7">
    <location>
        <position position="45"/>
    </location>
    <ligand>
        <name>Zn(2+)</name>
        <dbReference type="ChEBI" id="CHEBI:29105"/>
    </ligand>
</feature>
<reference evidence="10" key="1">
    <citation type="journal article" date="2012" name="Science">
        <title>The Paleozoic origin of enzymatic lignin decomposition reconstructed from 31 fungal genomes.</title>
        <authorList>
            <person name="Floudas D."/>
            <person name="Binder M."/>
            <person name="Riley R."/>
            <person name="Barry K."/>
            <person name="Blanchette R.A."/>
            <person name="Henrissat B."/>
            <person name="Martinez A.T."/>
            <person name="Otillar R."/>
            <person name="Spatafora J.W."/>
            <person name="Yadav J.S."/>
            <person name="Aerts A."/>
            <person name="Benoit I."/>
            <person name="Boyd A."/>
            <person name="Carlson A."/>
            <person name="Copeland A."/>
            <person name="Coutinho P.M."/>
            <person name="de Vries R.P."/>
            <person name="Ferreira P."/>
            <person name="Findley K."/>
            <person name="Foster B."/>
            <person name="Gaskell J."/>
            <person name="Glotzer D."/>
            <person name="Gorecki P."/>
            <person name="Heitman J."/>
            <person name="Hesse C."/>
            <person name="Hori C."/>
            <person name="Igarashi K."/>
            <person name="Jurgens J.A."/>
            <person name="Kallen N."/>
            <person name="Kersten P."/>
            <person name="Kohler A."/>
            <person name="Kuees U."/>
            <person name="Kumar T.K.A."/>
            <person name="Kuo A."/>
            <person name="LaButti K."/>
            <person name="Larrondo L.F."/>
            <person name="Lindquist E."/>
            <person name="Ling A."/>
            <person name="Lombard V."/>
            <person name="Lucas S."/>
            <person name="Lundell T."/>
            <person name="Martin R."/>
            <person name="McLaughlin D.J."/>
            <person name="Morgenstern I."/>
            <person name="Morin E."/>
            <person name="Murat C."/>
            <person name="Nagy L.G."/>
            <person name="Nolan M."/>
            <person name="Ohm R.A."/>
            <person name="Patyshakuliyeva A."/>
            <person name="Rokas A."/>
            <person name="Ruiz-Duenas F.J."/>
            <person name="Sabat G."/>
            <person name="Salamov A."/>
            <person name="Samejima M."/>
            <person name="Schmutz J."/>
            <person name="Slot J.C."/>
            <person name="St John F."/>
            <person name="Stenlid J."/>
            <person name="Sun H."/>
            <person name="Sun S."/>
            <person name="Syed K."/>
            <person name="Tsang A."/>
            <person name="Wiebenga A."/>
            <person name="Young D."/>
            <person name="Pisabarro A."/>
            <person name="Eastwood D.C."/>
            <person name="Martin F."/>
            <person name="Cullen D."/>
            <person name="Grigoriev I.V."/>
            <person name="Hibbett D.S."/>
        </authorList>
    </citation>
    <scope>NUCLEOTIDE SEQUENCE [LARGE SCALE GENOMIC DNA]</scope>
    <source>
        <strain evidence="10">RWD-64-598 SS2</strain>
    </source>
</reference>
<evidence type="ECO:0000256" key="7">
    <source>
        <dbReference type="PIRSR" id="PIRSR601765-1"/>
    </source>
</evidence>
<sequence>MPSQAIIDNLFKRNALWMDKVNEEEPTFLPTLDKGQSPKVLWIGCADSRAPESVVTASRPGDIFVHRNIANQFHPEDDSANAILTYAIETVGCEHVAIVGHTQCGGALACLHAAGSAPATAPSGPTGALSRWLAPLTKLATSLQLSGKPHHDALTTLIEENVRVQVENVCASAPIGEAWASGKGVAVHGWIYEVGTGKLRDLGITRTAA</sequence>
<comment type="caution">
    <text evidence="9">The sequence shown here is derived from an EMBL/GenBank/DDBJ whole genome shotgun (WGS) entry which is preliminary data.</text>
</comment>
<keyword evidence="5 8" id="KW-0456">Lyase</keyword>
<dbReference type="InterPro" id="IPR036874">
    <property type="entry name" value="Carbonic_anhydrase_sf"/>
</dbReference>
<comment type="similarity">
    <text evidence="1 8">Belongs to the beta-class carbonic anhydrase family.</text>
</comment>
<comment type="catalytic activity">
    <reaction evidence="6 8">
        <text>hydrogencarbonate + H(+) = CO2 + H2O</text>
        <dbReference type="Rhea" id="RHEA:10748"/>
        <dbReference type="ChEBI" id="CHEBI:15377"/>
        <dbReference type="ChEBI" id="CHEBI:15378"/>
        <dbReference type="ChEBI" id="CHEBI:16526"/>
        <dbReference type="ChEBI" id="CHEBI:17544"/>
        <dbReference type="EC" id="4.2.1.1"/>
    </reaction>
</comment>
<dbReference type="GO" id="GO:0008270">
    <property type="term" value="F:zinc ion binding"/>
    <property type="evidence" value="ECO:0007669"/>
    <property type="project" value="UniProtKB-UniRule"/>
</dbReference>
<dbReference type="Pfam" id="PF00484">
    <property type="entry name" value="Pro_CA"/>
    <property type="match status" value="1"/>
</dbReference>
<dbReference type="Gene3D" id="3.40.1050.10">
    <property type="entry name" value="Carbonic anhydrase"/>
    <property type="match status" value="1"/>
</dbReference>
<dbReference type="SUPFAM" id="SSF53056">
    <property type="entry name" value="beta-carbonic anhydrase, cab"/>
    <property type="match status" value="1"/>
</dbReference>
<evidence type="ECO:0000313" key="10">
    <source>
        <dbReference type="Proteomes" id="UP000053558"/>
    </source>
</evidence>
<dbReference type="AlphaFoldDB" id="A0A5M3MDF9"/>
<dbReference type="GO" id="GO:0071244">
    <property type="term" value="P:cellular response to carbon dioxide"/>
    <property type="evidence" value="ECO:0007669"/>
    <property type="project" value="TreeGrafter"/>
</dbReference>
<dbReference type="KEGG" id="cput:CONPUDRAFT_110545"/>
<keyword evidence="10" id="KW-1185">Reference proteome</keyword>
<dbReference type="SMART" id="SM00947">
    <property type="entry name" value="Pro_CA"/>
    <property type="match status" value="1"/>
</dbReference>
<evidence type="ECO:0000256" key="5">
    <source>
        <dbReference type="ARBA" id="ARBA00023239"/>
    </source>
</evidence>
<evidence type="ECO:0000256" key="3">
    <source>
        <dbReference type="ARBA" id="ARBA00022723"/>
    </source>
</evidence>
<dbReference type="EMBL" id="JH711585">
    <property type="protein sequence ID" value="EIW76874.1"/>
    <property type="molecule type" value="Genomic_DNA"/>
</dbReference>
<keyword evidence="4 7" id="KW-0862">Zinc</keyword>
<evidence type="ECO:0000313" key="9">
    <source>
        <dbReference type="EMBL" id="EIW76874.1"/>
    </source>
</evidence>
<keyword evidence="3 7" id="KW-0479">Metal-binding</keyword>
<dbReference type="Proteomes" id="UP000053558">
    <property type="component" value="Unassembled WGS sequence"/>
</dbReference>
<dbReference type="GO" id="GO:0034599">
    <property type="term" value="P:cellular response to oxidative stress"/>
    <property type="evidence" value="ECO:0007669"/>
    <property type="project" value="TreeGrafter"/>
</dbReference>
<dbReference type="GO" id="GO:0004089">
    <property type="term" value="F:carbonate dehydratase activity"/>
    <property type="evidence" value="ECO:0007669"/>
    <property type="project" value="UniProtKB-UniRule"/>
</dbReference>
<dbReference type="RefSeq" id="XP_007773193.1">
    <property type="nucleotide sequence ID" value="XM_007775003.1"/>
</dbReference>
<dbReference type="CDD" id="cd00883">
    <property type="entry name" value="beta_CA_cladeA"/>
    <property type="match status" value="1"/>
</dbReference>
<dbReference type="EC" id="4.2.1.1" evidence="2 8"/>
<feature type="binding site" evidence="7">
    <location>
        <position position="101"/>
    </location>
    <ligand>
        <name>Zn(2+)</name>
        <dbReference type="ChEBI" id="CHEBI:29105"/>
    </ligand>
</feature>
<evidence type="ECO:0000256" key="4">
    <source>
        <dbReference type="ARBA" id="ARBA00022833"/>
    </source>
</evidence>
<dbReference type="OMA" id="CGGIWAS"/>
<evidence type="ECO:0000256" key="2">
    <source>
        <dbReference type="ARBA" id="ARBA00012925"/>
    </source>
</evidence>
<dbReference type="InterPro" id="IPR001765">
    <property type="entry name" value="Carbonic_anhydrase"/>
</dbReference>
<comment type="function">
    <text evidence="8">Reversible hydration of carbon dioxide.</text>
</comment>